<dbReference type="STRING" id="568860.SAMN05421811_127109"/>
<dbReference type="RefSeq" id="WP_091094077.1">
    <property type="nucleotide sequence ID" value="NZ_FOHX01000027.1"/>
</dbReference>
<evidence type="ECO:0000256" key="1">
    <source>
        <dbReference type="SAM" id="Phobius"/>
    </source>
</evidence>
<feature type="transmembrane region" description="Helical" evidence="1">
    <location>
        <begin position="90"/>
        <end position="107"/>
    </location>
</feature>
<accession>A0A1I0LUA7</accession>
<dbReference type="OrthoDB" id="3538616at2"/>
<sequence length="128" mass="13311">MSIVKKTPTVWGQEPAVIAYVLNALLAFLVTIPALGLDETAAGYISTIGSGVLALIVAWQTRPWVISALTGSVSTILTGVSHFWLVLTPAQTAAFILLLSSVLGLVLRGHVSPKAGPVAPVVVVNRLS</sequence>
<evidence type="ECO:0000313" key="2">
    <source>
        <dbReference type="EMBL" id="SEU46658.1"/>
    </source>
</evidence>
<protein>
    <submittedName>
        <fullName evidence="2">Uncharacterized protein</fullName>
    </submittedName>
</protein>
<evidence type="ECO:0000313" key="3">
    <source>
        <dbReference type="Proteomes" id="UP000199361"/>
    </source>
</evidence>
<feature type="transmembrane region" description="Helical" evidence="1">
    <location>
        <begin position="16"/>
        <end position="35"/>
    </location>
</feature>
<keyword evidence="1" id="KW-0472">Membrane</keyword>
<keyword evidence="1" id="KW-1133">Transmembrane helix</keyword>
<gene>
    <name evidence="2" type="ORF">SAMN05421811_127109</name>
</gene>
<feature type="transmembrane region" description="Helical" evidence="1">
    <location>
        <begin position="41"/>
        <end position="59"/>
    </location>
</feature>
<keyword evidence="3" id="KW-1185">Reference proteome</keyword>
<keyword evidence="1" id="KW-0812">Transmembrane</keyword>
<dbReference type="AlphaFoldDB" id="A0A1I0LUA7"/>
<dbReference type="Proteomes" id="UP000199361">
    <property type="component" value="Unassembled WGS sequence"/>
</dbReference>
<proteinExistence type="predicted"/>
<organism evidence="2 3">
    <name type="scientific">Nonomuraea wenchangensis</name>
    <dbReference type="NCBI Taxonomy" id="568860"/>
    <lineage>
        <taxon>Bacteria</taxon>
        <taxon>Bacillati</taxon>
        <taxon>Actinomycetota</taxon>
        <taxon>Actinomycetes</taxon>
        <taxon>Streptosporangiales</taxon>
        <taxon>Streptosporangiaceae</taxon>
        <taxon>Nonomuraea</taxon>
    </lineage>
</organism>
<feature type="transmembrane region" description="Helical" evidence="1">
    <location>
        <begin position="64"/>
        <end position="84"/>
    </location>
</feature>
<reference evidence="2 3" key="1">
    <citation type="submission" date="2016-10" db="EMBL/GenBank/DDBJ databases">
        <authorList>
            <person name="de Groot N.N."/>
        </authorList>
    </citation>
    <scope>NUCLEOTIDE SEQUENCE [LARGE SCALE GENOMIC DNA]</scope>
    <source>
        <strain evidence="2 3">CGMCC 4.5598</strain>
    </source>
</reference>
<dbReference type="EMBL" id="FOHX01000027">
    <property type="protein sequence ID" value="SEU46658.1"/>
    <property type="molecule type" value="Genomic_DNA"/>
</dbReference>
<name>A0A1I0LUA7_9ACTN</name>